<proteinExistence type="predicted"/>
<name>A0A261ES25_9BIFI</name>
<dbReference type="InterPro" id="IPR021421">
    <property type="entry name" value="DUF3071"/>
</dbReference>
<keyword evidence="4" id="KW-1185">Reference proteome</keyword>
<dbReference type="Pfam" id="PF11268">
    <property type="entry name" value="DUF3071"/>
    <property type="match status" value="1"/>
</dbReference>
<organism evidence="3 4">
    <name type="scientific">Pseudoscardovia suis</name>
    <dbReference type="NCBI Taxonomy" id="987063"/>
    <lineage>
        <taxon>Bacteria</taxon>
        <taxon>Bacillati</taxon>
        <taxon>Actinomycetota</taxon>
        <taxon>Actinomycetes</taxon>
        <taxon>Bifidobacteriales</taxon>
        <taxon>Bifidobacteriaceae</taxon>
        <taxon>Pseudoscardovia</taxon>
    </lineage>
</organism>
<dbReference type="InterPro" id="IPR047682">
    <property type="entry name" value="SepH-like"/>
</dbReference>
<feature type="domain" description="DUF3071" evidence="2">
    <location>
        <begin position="9"/>
        <end position="175"/>
    </location>
</feature>
<evidence type="ECO:0000256" key="1">
    <source>
        <dbReference type="SAM" id="MobiDB-lite"/>
    </source>
</evidence>
<dbReference type="OrthoDB" id="5180791at2"/>
<comment type="caution">
    <text evidence="3">The sequence shown here is derived from an EMBL/GenBank/DDBJ whole genome shotgun (WGS) entry which is preliminary data.</text>
</comment>
<gene>
    <name evidence="3" type="ORF">PSSU_1486</name>
</gene>
<protein>
    <recommendedName>
        <fullName evidence="2">DUF3071 domain-containing protein</fullName>
    </recommendedName>
</protein>
<dbReference type="NCBIfam" id="NF040712">
    <property type="entry name" value="SepH"/>
    <property type="match status" value="1"/>
</dbReference>
<evidence type="ECO:0000313" key="3">
    <source>
        <dbReference type="EMBL" id="OZG49662.1"/>
    </source>
</evidence>
<feature type="compositionally biased region" description="Low complexity" evidence="1">
    <location>
        <begin position="221"/>
        <end position="237"/>
    </location>
</feature>
<evidence type="ECO:0000259" key="2">
    <source>
        <dbReference type="Pfam" id="PF11268"/>
    </source>
</evidence>
<evidence type="ECO:0000313" key="4">
    <source>
        <dbReference type="Proteomes" id="UP000216454"/>
    </source>
</evidence>
<reference evidence="3 4" key="1">
    <citation type="journal article" date="2017" name="BMC Genomics">
        <title>Comparative genomic and phylogenomic analyses of the Bifidobacteriaceae family.</title>
        <authorList>
            <person name="Lugli G.A."/>
            <person name="Milani C."/>
            <person name="Turroni F."/>
            <person name="Duranti S."/>
            <person name="Mancabelli L."/>
            <person name="Mangifesta M."/>
            <person name="Ferrario C."/>
            <person name="Modesto M."/>
            <person name="Mattarelli P."/>
            <person name="Jiri K."/>
            <person name="van Sinderen D."/>
            <person name="Ventura M."/>
        </authorList>
    </citation>
    <scope>NUCLEOTIDE SEQUENCE [LARGE SCALE GENOMIC DNA]</scope>
    <source>
        <strain evidence="3 4">DSM 24744</strain>
    </source>
</reference>
<feature type="compositionally biased region" description="Low complexity" evidence="1">
    <location>
        <begin position="313"/>
        <end position="343"/>
    </location>
</feature>
<dbReference type="Proteomes" id="UP000216454">
    <property type="component" value="Unassembled WGS sequence"/>
</dbReference>
<accession>A0A261ES25</accession>
<feature type="compositionally biased region" description="Polar residues" evidence="1">
    <location>
        <begin position="289"/>
        <end position="300"/>
    </location>
</feature>
<dbReference type="AlphaFoldDB" id="A0A261ES25"/>
<sequence length="360" mass="38618">MAEDSLQRASFVRTDENGLLEFRVDDGRLICVEVTDELERGIIESKQIVAELKGTPSPHSEKALPISTIQTLLRAGEDPADVAKEYNIGEPLVRRFAKPVEIEKKYQIDQFRHSHMPGSTIPHETVESALQSQLLQSGVRFTDVAWSATRHGRDPWRIQASFPQSGRTYTAEWSFDTIHGNITCLDQVSKRLFSRTQATAAPTEEESAVQASAEHDDDAPSRAAGAAQAQGAGSAAPHDGASMGTPHAPVEDDIVRRGGRLAAQDTAAEASAPISDAHSASVAQGARPRSSQASSQTTDDAQTERIPATGENPASPIPATASAADSEATGAAAPSQQAQQAQPKKQRPVFRKWDDIIFGE</sequence>
<feature type="region of interest" description="Disordered" evidence="1">
    <location>
        <begin position="196"/>
        <end position="360"/>
    </location>
</feature>
<feature type="compositionally biased region" description="Basic and acidic residues" evidence="1">
    <location>
        <begin position="351"/>
        <end position="360"/>
    </location>
</feature>
<dbReference type="EMBL" id="MWWQ01000014">
    <property type="protein sequence ID" value="OZG49662.1"/>
    <property type="molecule type" value="Genomic_DNA"/>
</dbReference>
<dbReference type="RefSeq" id="WP_094691777.1">
    <property type="nucleotide sequence ID" value="NZ_MWWQ01000014.1"/>
</dbReference>